<evidence type="ECO:0000313" key="3">
    <source>
        <dbReference type="Proteomes" id="UP000199088"/>
    </source>
</evidence>
<proteinExistence type="predicted"/>
<dbReference type="STRING" id="1052260.SAMN05660199_03966"/>
<protein>
    <recommendedName>
        <fullName evidence="4">Homeodomain-like domain-containing protein</fullName>
    </recommendedName>
</protein>
<keyword evidence="3" id="KW-1185">Reference proteome</keyword>
<reference evidence="3" key="1">
    <citation type="submission" date="2016-10" db="EMBL/GenBank/DDBJ databases">
        <authorList>
            <person name="Varghese N."/>
            <person name="Submissions S."/>
        </authorList>
    </citation>
    <scope>NUCLEOTIDE SEQUENCE [LARGE SCALE GENOMIC DNA]</scope>
    <source>
        <strain evidence="3">DSM 45843</strain>
    </source>
</reference>
<accession>A0A1H0SY61</accession>
<evidence type="ECO:0000256" key="1">
    <source>
        <dbReference type="SAM" id="MobiDB-lite"/>
    </source>
</evidence>
<gene>
    <name evidence="2" type="ORF">SAMN05660199_03966</name>
</gene>
<dbReference type="RefSeq" id="WP_091248787.1">
    <property type="nucleotide sequence ID" value="NZ_FNIR01000014.1"/>
</dbReference>
<dbReference type="EMBL" id="FNIR01000014">
    <property type="protein sequence ID" value="SDP46747.1"/>
    <property type="molecule type" value="Genomic_DNA"/>
</dbReference>
<name>A0A1H0SY61_9ACTN</name>
<sequence length="89" mass="9556">MTDVLAELRAAAAVKRAARHRLADATAEHGPRSPELAQHHQAHDTAVERWVRLLLDAHETGHSTVVVARAAGVAPSSVHYRLQQAAASN</sequence>
<dbReference type="AlphaFoldDB" id="A0A1H0SY61"/>
<organism evidence="2 3">
    <name type="scientific">Klenkia soli</name>
    <dbReference type="NCBI Taxonomy" id="1052260"/>
    <lineage>
        <taxon>Bacteria</taxon>
        <taxon>Bacillati</taxon>
        <taxon>Actinomycetota</taxon>
        <taxon>Actinomycetes</taxon>
        <taxon>Geodermatophilales</taxon>
        <taxon>Geodermatophilaceae</taxon>
        <taxon>Klenkia</taxon>
    </lineage>
</organism>
<evidence type="ECO:0000313" key="2">
    <source>
        <dbReference type="EMBL" id="SDP46747.1"/>
    </source>
</evidence>
<feature type="region of interest" description="Disordered" evidence="1">
    <location>
        <begin position="21"/>
        <end position="43"/>
    </location>
</feature>
<dbReference type="Proteomes" id="UP000199088">
    <property type="component" value="Unassembled WGS sequence"/>
</dbReference>
<evidence type="ECO:0008006" key="4">
    <source>
        <dbReference type="Google" id="ProtNLM"/>
    </source>
</evidence>